<dbReference type="Gene3D" id="2.170.150.20">
    <property type="entry name" value="Peptide methionine sulfoxide reductase"/>
    <property type="match status" value="1"/>
</dbReference>
<dbReference type="Gene3D" id="3.30.1060.10">
    <property type="entry name" value="Peptide methionine sulphoxide reductase MsrA"/>
    <property type="match status" value="1"/>
</dbReference>
<gene>
    <name evidence="7" type="primary">msrA</name>
    <name evidence="10" type="ORF">LNTAR_04581</name>
</gene>
<evidence type="ECO:0000256" key="6">
    <source>
        <dbReference type="ARBA" id="ARBA00048782"/>
    </source>
</evidence>
<keyword evidence="8" id="KW-0732">Signal</keyword>
<dbReference type="RefSeq" id="WP_007280142.1">
    <property type="nucleotide sequence ID" value="NZ_ABCK01000020.1"/>
</dbReference>
<evidence type="ECO:0000256" key="7">
    <source>
        <dbReference type="HAMAP-Rule" id="MF_01401"/>
    </source>
</evidence>
<feature type="signal peptide" evidence="8">
    <location>
        <begin position="1"/>
        <end position="20"/>
    </location>
</feature>
<dbReference type="InterPro" id="IPR002579">
    <property type="entry name" value="Met_Sox_Rdtase_MsrB_dom"/>
</dbReference>
<dbReference type="NCBIfam" id="NF004042">
    <property type="entry name" value="PRK05550.1"/>
    <property type="match status" value="1"/>
</dbReference>
<dbReference type="Proteomes" id="UP000004947">
    <property type="component" value="Unassembled WGS sequence"/>
</dbReference>
<keyword evidence="1 7" id="KW-0560">Oxidoreductase</keyword>
<evidence type="ECO:0000256" key="4">
    <source>
        <dbReference type="ARBA" id="ARBA00047806"/>
    </source>
</evidence>
<evidence type="ECO:0000256" key="3">
    <source>
        <dbReference type="ARBA" id="ARBA00024679"/>
    </source>
</evidence>
<dbReference type="InterPro" id="IPR002569">
    <property type="entry name" value="Met_Sox_Rdtase_MsrA_dom"/>
</dbReference>
<dbReference type="AlphaFoldDB" id="A6DQL5"/>
<evidence type="ECO:0000313" key="11">
    <source>
        <dbReference type="Proteomes" id="UP000004947"/>
    </source>
</evidence>
<comment type="similarity">
    <text evidence="7">Belongs to the MsrA Met sulfoxide reductase family.</text>
</comment>
<organism evidence="10 11">
    <name type="scientific">Lentisphaera araneosa HTCC2155</name>
    <dbReference type="NCBI Taxonomy" id="313628"/>
    <lineage>
        <taxon>Bacteria</taxon>
        <taxon>Pseudomonadati</taxon>
        <taxon>Lentisphaerota</taxon>
        <taxon>Lentisphaeria</taxon>
        <taxon>Lentisphaerales</taxon>
        <taxon>Lentisphaeraceae</taxon>
        <taxon>Lentisphaera</taxon>
    </lineage>
</organism>
<feature type="chain" id="PRO_5002694661" description="Peptide methionine sulfoxide reductase MsrA" evidence="8">
    <location>
        <begin position="21"/>
        <end position="324"/>
    </location>
</feature>
<evidence type="ECO:0000256" key="5">
    <source>
        <dbReference type="ARBA" id="ARBA00048488"/>
    </source>
</evidence>
<dbReference type="EC" id="1.8.4.11" evidence="7"/>
<dbReference type="PROSITE" id="PS51790">
    <property type="entry name" value="MSRB"/>
    <property type="match status" value="1"/>
</dbReference>
<keyword evidence="11" id="KW-1185">Reference proteome</keyword>
<dbReference type="InterPro" id="IPR036509">
    <property type="entry name" value="Met_Sox_Rdtase_MsrA_sf"/>
</dbReference>
<comment type="caution">
    <text evidence="10">The sequence shown here is derived from an EMBL/GenBank/DDBJ whole genome shotgun (WGS) entry which is preliminary data.</text>
</comment>
<comment type="function">
    <text evidence="3 7">Has an important function as a repair enzyme for proteins that have been inactivated by oxidation. Catalyzes the reversible oxidation-reduction of methionine sulfoxide in proteins to methionine.</text>
</comment>
<dbReference type="NCBIfam" id="NF004036">
    <property type="entry name" value="PRK05508.1"/>
    <property type="match status" value="1"/>
</dbReference>
<dbReference type="Pfam" id="PF01625">
    <property type="entry name" value="PMSR"/>
    <property type="match status" value="1"/>
</dbReference>
<evidence type="ECO:0000256" key="8">
    <source>
        <dbReference type="SAM" id="SignalP"/>
    </source>
</evidence>
<comment type="catalytic activity">
    <reaction evidence="4 7">
        <text>L-methionyl-[protein] + [thioredoxin]-disulfide + H2O = L-methionyl-(S)-S-oxide-[protein] + [thioredoxin]-dithiol</text>
        <dbReference type="Rhea" id="RHEA:14217"/>
        <dbReference type="Rhea" id="RHEA-COMP:10698"/>
        <dbReference type="Rhea" id="RHEA-COMP:10700"/>
        <dbReference type="Rhea" id="RHEA-COMP:12313"/>
        <dbReference type="Rhea" id="RHEA-COMP:12315"/>
        <dbReference type="ChEBI" id="CHEBI:15377"/>
        <dbReference type="ChEBI" id="CHEBI:16044"/>
        <dbReference type="ChEBI" id="CHEBI:29950"/>
        <dbReference type="ChEBI" id="CHEBI:44120"/>
        <dbReference type="ChEBI" id="CHEBI:50058"/>
        <dbReference type="EC" id="1.8.4.11"/>
    </reaction>
</comment>
<dbReference type="GO" id="GO:0033743">
    <property type="term" value="F:peptide-methionine (R)-S-oxide reductase activity"/>
    <property type="evidence" value="ECO:0007669"/>
    <property type="project" value="UniProtKB-EC"/>
</dbReference>
<accession>A6DQL5</accession>
<dbReference type="SUPFAM" id="SSF55068">
    <property type="entry name" value="Peptide methionine sulfoxide reductase"/>
    <property type="match status" value="1"/>
</dbReference>
<comment type="catalytic activity">
    <reaction evidence="6 7">
        <text>[thioredoxin]-disulfide + L-methionine + H2O = L-methionine (S)-S-oxide + [thioredoxin]-dithiol</text>
        <dbReference type="Rhea" id="RHEA:19993"/>
        <dbReference type="Rhea" id="RHEA-COMP:10698"/>
        <dbReference type="Rhea" id="RHEA-COMP:10700"/>
        <dbReference type="ChEBI" id="CHEBI:15377"/>
        <dbReference type="ChEBI" id="CHEBI:29950"/>
        <dbReference type="ChEBI" id="CHEBI:50058"/>
        <dbReference type="ChEBI" id="CHEBI:57844"/>
        <dbReference type="ChEBI" id="CHEBI:58772"/>
        <dbReference type="EC" id="1.8.4.11"/>
    </reaction>
</comment>
<feature type="active site" evidence="7">
    <location>
        <position position="175"/>
    </location>
</feature>
<dbReference type="STRING" id="313628.LNTAR_04581"/>
<dbReference type="EMBL" id="ABCK01000020">
    <property type="protein sequence ID" value="EDM26096.1"/>
    <property type="molecule type" value="Genomic_DNA"/>
</dbReference>
<evidence type="ECO:0000256" key="1">
    <source>
        <dbReference type="ARBA" id="ARBA00023002"/>
    </source>
</evidence>
<keyword evidence="2" id="KW-0511">Multifunctional enzyme</keyword>
<dbReference type="NCBIfam" id="TIGR00401">
    <property type="entry name" value="msrA"/>
    <property type="match status" value="1"/>
</dbReference>
<dbReference type="GO" id="GO:0008113">
    <property type="term" value="F:peptide-methionine (S)-S-oxide reductase activity"/>
    <property type="evidence" value="ECO:0007669"/>
    <property type="project" value="UniProtKB-UniRule"/>
</dbReference>
<dbReference type="PANTHER" id="PTHR43774:SF1">
    <property type="entry name" value="PEPTIDE METHIONINE SULFOXIDE REDUCTASE MSRA 2"/>
    <property type="match status" value="1"/>
</dbReference>
<reference evidence="10 11" key="1">
    <citation type="journal article" date="2010" name="J. Bacteriol.">
        <title>Genome sequence of Lentisphaera araneosa HTCC2155T, the type species of the order Lentisphaerales in the phylum Lentisphaerae.</title>
        <authorList>
            <person name="Thrash J.C."/>
            <person name="Cho J.C."/>
            <person name="Vergin K.L."/>
            <person name="Morris R.M."/>
            <person name="Giovannoni S.J."/>
        </authorList>
    </citation>
    <scope>NUCLEOTIDE SEQUENCE [LARGE SCALE GENOMIC DNA]</scope>
    <source>
        <strain evidence="10 11">HTCC2155</strain>
    </source>
</reference>
<dbReference type="Pfam" id="PF01641">
    <property type="entry name" value="SelR"/>
    <property type="match status" value="1"/>
</dbReference>
<dbReference type="PANTHER" id="PTHR43774">
    <property type="entry name" value="PEPTIDE METHIONINE SULFOXIDE REDUCTASE"/>
    <property type="match status" value="1"/>
</dbReference>
<evidence type="ECO:0000313" key="10">
    <source>
        <dbReference type="EMBL" id="EDM26096.1"/>
    </source>
</evidence>
<dbReference type="eggNOG" id="COG0225">
    <property type="taxonomic scope" value="Bacteria"/>
</dbReference>
<name>A6DQL5_9BACT</name>
<evidence type="ECO:0000259" key="9">
    <source>
        <dbReference type="PROSITE" id="PS51790"/>
    </source>
</evidence>
<feature type="domain" description="MsrB" evidence="9">
    <location>
        <begin position="33"/>
        <end position="153"/>
    </location>
</feature>
<dbReference type="GO" id="GO:0033744">
    <property type="term" value="F:L-methionine:thioredoxin-disulfide S-oxidoreductase activity"/>
    <property type="evidence" value="ECO:0007669"/>
    <property type="project" value="RHEA"/>
</dbReference>
<proteinExistence type="inferred from homology"/>
<dbReference type="InterPro" id="IPR011057">
    <property type="entry name" value="Mss4-like_sf"/>
</dbReference>
<dbReference type="NCBIfam" id="TIGR00357">
    <property type="entry name" value="peptide-methionine (R)-S-oxide reductase MsrB"/>
    <property type="match status" value="1"/>
</dbReference>
<protein>
    <recommendedName>
        <fullName evidence="7">Peptide methionine sulfoxide reductase MsrA</fullName>
        <shortName evidence="7">Protein-methionine-S-oxide reductase</shortName>
        <ecNumber evidence="7">1.8.4.11</ecNumber>
    </recommendedName>
    <alternativeName>
        <fullName evidence="7">Peptide-methionine (S)-S-oxide reductase</fullName>
        <shortName evidence="7">Peptide Met(O) reductase</shortName>
    </alternativeName>
</protein>
<comment type="catalytic activity">
    <reaction evidence="5">
        <text>L-methionyl-[protein] + [thioredoxin]-disulfide + H2O = L-methionyl-(R)-S-oxide-[protein] + [thioredoxin]-dithiol</text>
        <dbReference type="Rhea" id="RHEA:24164"/>
        <dbReference type="Rhea" id="RHEA-COMP:10698"/>
        <dbReference type="Rhea" id="RHEA-COMP:10700"/>
        <dbReference type="Rhea" id="RHEA-COMP:12313"/>
        <dbReference type="Rhea" id="RHEA-COMP:12314"/>
        <dbReference type="ChEBI" id="CHEBI:15377"/>
        <dbReference type="ChEBI" id="CHEBI:16044"/>
        <dbReference type="ChEBI" id="CHEBI:29950"/>
        <dbReference type="ChEBI" id="CHEBI:45764"/>
        <dbReference type="ChEBI" id="CHEBI:50058"/>
        <dbReference type="EC" id="1.8.4.12"/>
    </reaction>
</comment>
<sequence length="324" mass="37036">MNKLLILISSLFFIQSFCFAETKKTDSPDKGKEIMSYNKLTPEEAYVIEQKGTERPFTGEYNKNKAKGTYICRKCNAPLYKSDSKFDSRCGWPSFDDEIKDAVRRETDADGRRTEILCKNCDGHLGHVFLGEGFTAKNTRHCVNSLSMKFVKEGEEMPKVVPRPKTAKAIFASGCFWGTEYWLQQAPGVLSATSGYIGGHVKKPTYKQICTGLTGHYEAVEVVYNPDVTDFETLAKLYYETHDPEQTNGQGPDIGSQYLSAVFYFDEEQKATIEKLMKTLKDKGLKPATELKEATIFYPAEVYHQDYYFKHRKTPYCHKYKKLF</sequence>
<dbReference type="SUPFAM" id="SSF51316">
    <property type="entry name" value="Mss4-like"/>
    <property type="match status" value="1"/>
</dbReference>
<dbReference type="HAMAP" id="MF_01401">
    <property type="entry name" value="MsrA"/>
    <property type="match status" value="1"/>
</dbReference>
<dbReference type="eggNOG" id="COG0229">
    <property type="taxonomic scope" value="Bacteria"/>
</dbReference>
<evidence type="ECO:0000256" key="2">
    <source>
        <dbReference type="ARBA" id="ARBA00023268"/>
    </source>
</evidence>